<dbReference type="OrthoDB" id="5905478at2"/>
<dbReference type="PANTHER" id="PTHR46663">
    <property type="entry name" value="DIGUANYLATE CYCLASE DGCT-RELATED"/>
    <property type="match status" value="1"/>
</dbReference>
<keyword evidence="1" id="KW-0812">Transmembrane</keyword>
<dbReference type="InterPro" id="IPR029787">
    <property type="entry name" value="Nucleotide_cyclase"/>
</dbReference>
<dbReference type="InterPro" id="IPR000160">
    <property type="entry name" value="GGDEF_dom"/>
</dbReference>
<dbReference type="Proteomes" id="UP000030451">
    <property type="component" value="Unassembled WGS sequence"/>
</dbReference>
<name>A0A0A5JLC4_PHOS4</name>
<sequence>MNKPKLNSLSNKLLKIITILALSYLVVILLIMIPVGFAQADKEHKELEQKLVLSLSGSAAIALYVNNAEIADEVISALLLHEEIDAVRLESDDGISFASNHLTLEEKDLWAHANTYRLYSPTNGEPLGTLYVHNNHTALQKTTLSQVFNQVMFVFIQFLVTVIALTWVFKKIVGKPLAELSEAMYTATPENPKKIPIDVENQNNELGVVIHSVNTFIENSRQAIERERELRSQIEHWEHYYRNMAEQDILTGLKNRLGCEKYVEQASRTSQYIALLLIDLDGFKAVNDTHGHAAGDLILTEIASRFSDLQAKSNVPGIVGRIGGDEFVMYLVLQNNDHNLLSTVAQQAIDLANLPSVYNGNSINVGCSVGIAVQASKGIVIEKLLHRADQAMYQVKQEGKNSYHFYRGEQTAH</sequence>
<dbReference type="InterPro" id="IPR052163">
    <property type="entry name" value="DGC-Regulatory_Protein"/>
</dbReference>
<dbReference type="STRING" id="379097.SE23_11115"/>
<dbReference type="PANTHER" id="PTHR46663:SF2">
    <property type="entry name" value="GGDEF DOMAIN-CONTAINING PROTEIN"/>
    <property type="match status" value="1"/>
</dbReference>
<dbReference type="Pfam" id="PF00990">
    <property type="entry name" value="GGDEF"/>
    <property type="match status" value="1"/>
</dbReference>
<dbReference type="GO" id="GO:0007165">
    <property type="term" value="P:signal transduction"/>
    <property type="evidence" value="ECO:0007669"/>
    <property type="project" value="InterPro"/>
</dbReference>
<evidence type="ECO:0000259" key="2">
    <source>
        <dbReference type="PROSITE" id="PS50885"/>
    </source>
</evidence>
<keyword evidence="1" id="KW-0472">Membrane</keyword>
<dbReference type="Gene3D" id="3.30.70.270">
    <property type="match status" value="1"/>
</dbReference>
<protein>
    <submittedName>
        <fullName evidence="4">Diguanylate cyclase</fullName>
    </submittedName>
</protein>
<dbReference type="CDD" id="cd01949">
    <property type="entry name" value="GGDEF"/>
    <property type="match status" value="1"/>
</dbReference>
<evidence type="ECO:0000313" key="5">
    <source>
        <dbReference type="Proteomes" id="UP000030451"/>
    </source>
</evidence>
<feature type="transmembrane region" description="Helical" evidence="1">
    <location>
        <begin position="12"/>
        <end position="37"/>
    </location>
</feature>
<gene>
    <name evidence="4" type="ORF">NM06_11225</name>
</gene>
<dbReference type="InterPro" id="IPR003660">
    <property type="entry name" value="HAMP_dom"/>
</dbReference>
<feature type="domain" description="GGDEF" evidence="3">
    <location>
        <begin position="271"/>
        <end position="408"/>
    </location>
</feature>
<proteinExistence type="predicted"/>
<dbReference type="GO" id="GO:0016020">
    <property type="term" value="C:membrane"/>
    <property type="evidence" value="ECO:0007669"/>
    <property type="project" value="InterPro"/>
</dbReference>
<dbReference type="PROSITE" id="PS50885">
    <property type="entry name" value="HAMP"/>
    <property type="match status" value="1"/>
</dbReference>
<feature type="domain" description="HAMP" evidence="2">
    <location>
        <begin position="171"/>
        <end position="225"/>
    </location>
</feature>
<accession>A0A0A5JLC4</accession>
<feature type="transmembrane region" description="Helical" evidence="1">
    <location>
        <begin position="147"/>
        <end position="169"/>
    </location>
</feature>
<organism evidence="4 5">
    <name type="scientific">Photobacterium sp. (strain ATCC 43367)</name>
    <dbReference type="NCBI Taxonomy" id="379097"/>
    <lineage>
        <taxon>Bacteria</taxon>
        <taxon>Pseudomonadati</taxon>
        <taxon>Pseudomonadota</taxon>
        <taxon>Gammaproteobacteria</taxon>
        <taxon>Vibrionales</taxon>
        <taxon>Vibrionaceae</taxon>
        <taxon>Vibrio</taxon>
        <taxon>Vibrio oreintalis group</taxon>
    </lineage>
</organism>
<dbReference type="SMART" id="SM00267">
    <property type="entry name" value="GGDEF"/>
    <property type="match status" value="1"/>
</dbReference>
<keyword evidence="1" id="KW-1133">Transmembrane helix</keyword>
<dbReference type="AlphaFoldDB" id="A0A0A5JLC4"/>
<dbReference type="PROSITE" id="PS50887">
    <property type="entry name" value="GGDEF"/>
    <property type="match status" value="1"/>
</dbReference>
<dbReference type="Gene3D" id="6.10.340.10">
    <property type="match status" value="1"/>
</dbReference>
<dbReference type="RefSeq" id="WP_038190966.1">
    <property type="nucleotide sequence ID" value="NZ_JRWP01000019.1"/>
</dbReference>
<dbReference type="InterPro" id="IPR043128">
    <property type="entry name" value="Rev_trsase/Diguanyl_cyclase"/>
</dbReference>
<dbReference type="EMBL" id="JRWP01000019">
    <property type="protein sequence ID" value="KGY08738.1"/>
    <property type="molecule type" value="Genomic_DNA"/>
</dbReference>
<dbReference type="SUPFAM" id="SSF55073">
    <property type="entry name" value="Nucleotide cyclase"/>
    <property type="match status" value="1"/>
</dbReference>
<evidence type="ECO:0000259" key="3">
    <source>
        <dbReference type="PROSITE" id="PS50887"/>
    </source>
</evidence>
<reference evidence="4 5" key="1">
    <citation type="submission" date="2014-10" db="EMBL/GenBank/DDBJ databases">
        <title>Genome sequencing of Vibrio sinaloensis T08.</title>
        <authorList>
            <person name="Chan K.-G."/>
            <person name="Mohamad N.I."/>
        </authorList>
    </citation>
    <scope>NUCLEOTIDE SEQUENCE [LARGE SCALE GENOMIC DNA]</scope>
    <source>
        <strain evidence="4 5">T08</strain>
    </source>
</reference>
<evidence type="ECO:0000313" key="4">
    <source>
        <dbReference type="EMBL" id="KGY08738.1"/>
    </source>
</evidence>
<evidence type="ECO:0000256" key="1">
    <source>
        <dbReference type="SAM" id="Phobius"/>
    </source>
</evidence>
<comment type="caution">
    <text evidence="4">The sequence shown here is derived from an EMBL/GenBank/DDBJ whole genome shotgun (WGS) entry which is preliminary data.</text>
</comment>
<dbReference type="NCBIfam" id="TIGR00254">
    <property type="entry name" value="GGDEF"/>
    <property type="match status" value="1"/>
</dbReference>